<dbReference type="SUPFAM" id="SSF51735">
    <property type="entry name" value="NAD(P)-binding Rossmann-fold domains"/>
    <property type="match status" value="1"/>
</dbReference>
<organism evidence="2 3">
    <name type="scientific">Nonomuraea longicatena</name>
    <dbReference type="NCBI Taxonomy" id="83682"/>
    <lineage>
        <taxon>Bacteria</taxon>
        <taxon>Bacillati</taxon>
        <taxon>Actinomycetota</taxon>
        <taxon>Actinomycetes</taxon>
        <taxon>Streptosporangiales</taxon>
        <taxon>Streptosporangiaceae</taxon>
        <taxon>Nonomuraea</taxon>
    </lineage>
</organism>
<comment type="caution">
    <text evidence="2">The sequence shown here is derived from an EMBL/GenBank/DDBJ whole genome shotgun (WGS) entry which is preliminary data.</text>
</comment>
<evidence type="ECO:0000313" key="3">
    <source>
        <dbReference type="Proteomes" id="UP001501578"/>
    </source>
</evidence>
<sequence>MRLLILGGTWFLGRAVAELAIERGHDVTTFTRGRSGTDVPGTVPVRGDRTSGTDLTRLAGTGSWDAVVDTSGMTPAMVETAAVSLAEAVAFYVFTSTVNVFQGWPLTPLDDASPLRVYTPDGPAGESVADRYGREKVGAEQAVTRSFPGRAALLRPGVIVGPYEYVGRIPWWLRRLARGGRVLAPGTPDQAIQPIDVRDVATFALDTAEEHRTGSFNLAAPIGSATFGGFLGACRQAVGSDAHLEWVEHDFLIHHKVREWVELPLWRPYAGTWALDAERARTAGLTCRPLATSVADTWTWLTGTGQLVDHERAAELGIAAEREAELLAAWDARYDPAGSALTVLP</sequence>
<evidence type="ECO:0000313" key="2">
    <source>
        <dbReference type="EMBL" id="GAA0921481.1"/>
    </source>
</evidence>
<proteinExistence type="predicted"/>
<dbReference type="RefSeq" id="WP_343949490.1">
    <property type="nucleotide sequence ID" value="NZ_BAAAHQ010000008.1"/>
</dbReference>
<name>A0ABP3ZGA4_9ACTN</name>
<dbReference type="Gene3D" id="3.40.50.720">
    <property type="entry name" value="NAD(P)-binding Rossmann-like Domain"/>
    <property type="match status" value="1"/>
</dbReference>
<dbReference type="Pfam" id="PF01370">
    <property type="entry name" value="Epimerase"/>
    <property type="match status" value="1"/>
</dbReference>
<reference evidence="3" key="1">
    <citation type="journal article" date="2019" name="Int. J. Syst. Evol. Microbiol.">
        <title>The Global Catalogue of Microorganisms (GCM) 10K type strain sequencing project: providing services to taxonomists for standard genome sequencing and annotation.</title>
        <authorList>
            <consortium name="The Broad Institute Genomics Platform"/>
            <consortium name="The Broad Institute Genome Sequencing Center for Infectious Disease"/>
            <person name="Wu L."/>
            <person name="Ma J."/>
        </authorList>
    </citation>
    <scope>NUCLEOTIDE SEQUENCE [LARGE SCALE GENOMIC DNA]</scope>
    <source>
        <strain evidence="3">JCM 11136</strain>
    </source>
</reference>
<dbReference type="InterPro" id="IPR036291">
    <property type="entry name" value="NAD(P)-bd_dom_sf"/>
</dbReference>
<keyword evidence="3" id="KW-1185">Reference proteome</keyword>
<evidence type="ECO:0000259" key="1">
    <source>
        <dbReference type="Pfam" id="PF01370"/>
    </source>
</evidence>
<gene>
    <name evidence="2" type="ORF">GCM10009560_20310</name>
</gene>
<dbReference type="InterPro" id="IPR001509">
    <property type="entry name" value="Epimerase_deHydtase"/>
</dbReference>
<dbReference type="PANTHER" id="PTHR12126:SF16">
    <property type="entry name" value="MIOREX COMPLEX COMPONENT 2"/>
    <property type="match status" value="1"/>
</dbReference>
<dbReference type="PANTHER" id="PTHR12126">
    <property type="entry name" value="NADH-UBIQUINONE OXIDOREDUCTASE 39 KDA SUBUNIT-RELATED"/>
    <property type="match status" value="1"/>
</dbReference>
<feature type="domain" description="NAD-dependent epimerase/dehydratase" evidence="1">
    <location>
        <begin position="4"/>
        <end position="213"/>
    </location>
</feature>
<dbReference type="Proteomes" id="UP001501578">
    <property type="component" value="Unassembled WGS sequence"/>
</dbReference>
<accession>A0ABP3ZGA4</accession>
<dbReference type="InterPro" id="IPR051207">
    <property type="entry name" value="ComplexI_NDUFA9_subunit"/>
</dbReference>
<dbReference type="EMBL" id="BAAAHQ010000008">
    <property type="protein sequence ID" value="GAA0921481.1"/>
    <property type="molecule type" value="Genomic_DNA"/>
</dbReference>
<protein>
    <submittedName>
        <fullName evidence="2">NAD-dependent epimerase/dehydratase family protein</fullName>
    </submittedName>
</protein>